<evidence type="ECO:0000259" key="7">
    <source>
        <dbReference type="Pfam" id="PF10373"/>
    </source>
</evidence>
<evidence type="ECO:0000256" key="5">
    <source>
        <dbReference type="ARBA" id="ARBA00023242"/>
    </source>
</evidence>
<sequence length="1164" mass="132830">MEYSSNDVKQLFRSVYTLVKGQDERKATLTADDIVDPSFLVSHRVLVAQCVQLMFEDFENVGKKSREILWRKGYYDVIYVLKRQKGRAGGAVLQQASDHLIREGINYFKAIVLRFAELFHLDAMRFLVDYRLLEDYDEEALRRESSCYSLLQLRANDASGKNELYTKQEISYALETIHSLLISLGDLHRYQLEFSIGNRVEVLERTRNFYLEAFKLNPKIGMAQNQLGMLVAGQNCNLDSVYHYLYSLCCTIPFECSDTNVNHIFQKNIRHLENGGGFSEERLGEGDDRAVEDFIATFLLVVDVFFYDKDVTDFTALCHSVLIDFKKVLGMRQLLDEYYMTEDMIFKIVSILFFCMHRIRLSNSDKIYSLNAFLVALCSELLEYCTMGIEKWMVEHVREDNRFREQYTRQYQQYDEQVHRARAMLKSHGSGMFSKDQKSSSGVEEGTASQDSHGMANKENESRADSKGKSLEKGDRGAKKAYGARVADARSKKHSRRRRRAFSNGSESEEDEEDDDDERFDDDSDNDYSDGSEHDSDSEAEEDAEEDDDDADIMSLSSFGSYDEFSGEEEDEERIEQRRAGSGKQSPVDQRSDGEKHPGKGEERRESSPIPEEQLKFKKRYNKPNPNIVLEFAHDERTLRSLKLLFDWLLSDNLDVLHNCYQSNPEFLHNIMKLLNYFNVDVLTNRFYFTRDMVTVAGLREDLQTIFNIRRTIPLREDVAMKRFPLFELTQEGLAWDTPYKLAIGREDESFLRLMKLVDFGFVVCKSKKFDYSFLTKTREFSFRSGGGPGSGRGKQKGGGGQKGSLQQRGGGGGGKKRSKQKGDGTKRDWNVSGDGANRNRTGMAYSQTSRSGRTAAGQGGGKRDNRAGRGGDGPQVQRLHDDDGDAFGLPREDKRQRNQRQRKRETFAEVAVESNDGPTLFTKKGYLRNRANGGILQRSSGKEESNGAVGLMKNSDEQAVPTQRETKQAKEKDLSAVMGRLWLENEVETLETKLKRRAVNVILTPYLVLDSKCLTEYTSIVKNLVKTKKFVVLIPSAVLGDLDELKKHSEGARNAIKWLEIEFSKGNRFLRTQKNHESLPMPLVKIPKKLDRDGSTFNSIVQFCNHIVTNHADKDCSDIITYLSGDSVQDKKLGNGSSYTGILEAIPVKFEQIVTFYSSYKRK</sequence>
<organism evidence="10">
    <name type="scientific">Anopheles atroparvus</name>
    <name type="common">European mosquito</name>
    <dbReference type="NCBI Taxonomy" id="41427"/>
    <lineage>
        <taxon>Eukaryota</taxon>
        <taxon>Metazoa</taxon>
        <taxon>Ecdysozoa</taxon>
        <taxon>Arthropoda</taxon>
        <taxon>Hexapoda</taxon>
        <taxon>Insecta</taxon>
        <taxon>Pterygota</taxon>
        <taxon>Neoptera</taxon>
        <taxon>Endopterygota</taxon>
        <taxon>Diptera</taxon>
        <taxon>Nematocera</taxon>
        <taxon>Culicoidea</taxon>
        <taxon>Culicidae</taxon>
        <taxon>Anophelinae</taxon>
        <taxon>Anopheles</taxon>
    </lineage>
</organism>
<dbReference type="FunFam" id="3.40.50.1010:FF:000033">
    <property type="entry name" value="Blast:Protein SMG5"/>
    <property type="match status" value="1"/>
</dbReference>
<feature type="region of interest" description="Disordered" evidence="6">
    <location>
        <begin position="938"/>
        <end position="972"/>
    </location>
</feature>
<reference evidence="10" key="1">
    <citation type="submission" date="2022-08" db="UniProtKB">
        <authorList>
            <consortium name="EnsemblMetazoa"/>
        </authorList>
    </citation>
    <scope>IDENTIFICATION</scope>
    <source>
        <strain evidence="10">EBRO</strain>
    </source>
</reference>
<feature type="compositionally biased region" description="Basic and acidic residues" evidence="6">
    <location>
        <begin position="456"/>
        <end position="478"/>
    </location>
</feature>
<evidence type="ECO:0000256" key="2">
    <source>
        <dbReference type="ARBA" id="ARBA00004496"/>
    </source>
</evidence>
<protein>
    <recommendedName>
        <fullName evidence="11">PIN domain-containing protein</fullName>
    </recommendedName>
</protein>
<dbReference type="Pfam" id="PF10373">
    <property type="entry name" value="EST1_DNA_bind"/>
    <property type="match status" value="1"/>
</dbReference>
<dbReference type="PANTHER" id="PTHR15696:SF7">
    <property type="entry name" value="NONSENSE-MEDIATED MRNA DECAY FACTOR"/>
    <property type="match status" value="1"/>
</dbReference>
<feature type="region of interest" description="Disordered" evidence="6">
    <location>
        <begin position="783"/>
        <end position="908"/>
    </location>
</feature>
<dbReference type="GO" id="GO:0000184">
    <property type="term" value="P:nuclear-transcribed mRNA catabolic process, nonsense-mediated decay"/>
    <property type="evidence" value="ECO:0007669"/>
    <property type="project" value="UniProtKB-KW"/>
</dbReference>
<dbReference type="CDD" id="cd09884">
    <property type="entry name" value="PIN_Smg5-like"/>
    <property type="match status" value="1"/>
</dbReference>
<evidence type="ECO:0008006" key="11">
    <source>
        <dbReference type="Google" id="ProtNLM"/>
    </source>
</evidence>
<feature type="compositionally biased region" description="Basic residues" evidence="6">
    <location>
        <begin position="491"/>
        <end position="501"/>
    </location>
</feature>
<keyword evidence="5" id="KW-0539">Nucleus</keyword>
<feature type="compositionally biased region" description="Acidic residues" evidence="6">
    <location>
        <begin position="507"/>
        <end position="530"/>
    </location>
</feature>
<dbReference type="SUPFAM" id="SSF48452">
    <property type="entry name" value="TPR-like"/>
    <property type="match status" value="1"/>
</dbReference>
<accession>A0A182J0B0</accession>
<evidence type="ECO:0000256" key="1">
    <source>
        <dbReference type="ARBA" id="ARBA00004123"/>
    </source>
</evidence>
<feature type="domain" description="DNA/RNA-binding" evidence="7">
    <location>
        <begin position="208"/>
        <end position="398"/>
    </location>
</feature>
<name>A0A182J0B0_ANOAO</name>
<dbReference type="GO" id="GO:0005737">
    <property type="term" value="C:cytoplasm"/>
    <property type="evidence" value="ECO:0007669"/>
    <property type="project" value="UniProtKB-SubCell"/>
</dbReference>
<keyword evidence="4" id="KW-0866">Nonsense-mediated mRNA decay</keyword>
<feature type="region of interest" description="Disordered" evidence="6">
    <location>
        <begin position="429"/>
        <end position="618"/>
    </location>
</feature>
<dbReference type="Pfam" id="PF13638">
    <property type="entry name" value="PIN_4"/>
    <property type="match status" value="1"/>
</dbReference>
<feature type="domain" description="PIN" evidence="9">
    <location>
        <begin position="1008"/>
        <end position="1108"/>
    </location>
</feature>
<dbReference type="InterPro" id="IPR002716">
    <property type="entry name" value="PIN_dom"/>
</dbReference>
<feature type="compositionally biased region" description="Basic and acidic residues" evidence="6">
    <location>
        <begin position="821"/>
        <end position="830"/>
    </location>
</feature>
<dbReference type="STRING" id="41427.A0A182J0B0"/>
<dbReference type="GO" id="GO:0005697">
    <property type="term" value="C:telomerase holoenzyme complex"/>
    <property type="evidence" value="ECO:0007669"/>
    <property type="project" value="TreeGrafter"/>
</dbReference>
<keyword evidence="3" id="KW-0963">Cytoplasm</keyword>
<comment type="subcellular location">
    <subcellularLocation>
        <location evidence="2">Cytoplasm</location>
    </subcellularLocation>
    <subcellularLocation>
        <location evidence="1">Nucleus</location>
    </subcellularLocation>
</comment>
<dbReference type="InterPro" id="IPR019458">
    <property type="entry name" value="Est1-like_N"/>
</dbReference>
<evidence type="ECO:0000256" key="3">
    <source>
        <dbReference type="ARBA" id="ARBA00022490"/>
    </source>
</evidence>
<dbReference type="InterPro" id="IPR045153">
    <property type="entry name" value="Est1/Ebs1-like"/>
</dbReference>
<feature type="compositionally biased region" description="Polar residues" evidence="6">
    <location>
        <begin position="439"/>
        <end position="452"/>
    </location>
</feature>
<dbReference type="AlphaFoldDB" id="A0A182J0B0"/>
<dbReference type="Pfam" id="PF10374">
    <property type="entry name" value="EST1"/>
    <property type="match status" value="1"/>
</dbReference>
<dbReference type="InterPro" id="IPR011990">
    <property type="entry name" value="TPR-like_helical_dom_sf"/>
</dbReference>
<evidence type="ECO:0000313" key="10">
    <source>
        <dbReference type="EnsemblMetazoa" id="AATE008903-PA.1"/>
    </source>
</evidence>
<feature type="compositionally biased region" description="Basic and acidic residues" evidence="6">
    <location>
        <begin position="590"/>
        <end position="607"/>
    </location>
</feature>
<dbReference type="PANTHER" id="PTHR15696">
    <property type="entry name" value="SMG-7 SUPPRESSOR WITH MORPHOLOGICAL EFFECT ON GENITALIA PROTEIN 7"/>
    <property type="match status" value="1"/>
</dbReference>
<proteinExistence type="predicted"/>
<feature type="compositionally biased region" description="Acidic residues" evidence="6">
    <location>
        <begin position="538"/>
        <end position="552"/>
    </location>
</feature>
<feature type="compositionally biased region" description="Gly residues" evidence="6">
    <location>
        <begin position="785"/>
        <end position="814"/>
    </location>
</feature>
<feature type="domain" description="Telomerase activating protein Est1-like N-terminal" evidence="8">
    <location>
        <begin position="66"/>
        <end position="194"/>
    </location>
</feature>
<feature type="compositionally biased region" description="Acidic residues" evidence="6">
    <location>
        <begin position="565"/>
        <end position="574"/>
    </location>
</feature>
<feature type="compositionally biased region" description="Low complexity" evidence="6">
    <location>
        <begin position="553"/>
        <end position="564"/>
    </location>
</feature>
<evidence type="ECO:0000259" key="8">
    <source>
        <dbReference type="Pfam" id="PF10374"/>
    </source>
</evidence>
<dbReference type="VEuPathDB" id="VectorBase:AATE008903"/>
<evidence type="ECO:0000256" key="4">
    <source>
        <dbReference type="ARBA" id="ARBA00023161"/>
    </source>
</evidence>
<dbReference type="InterPro" id="IPR018834">
    <property type="entry name" value="DNA/RNA-bd_Est1-type"/>
</dbReference>
<feature type="compositionally biased region" description="Polar residues" evidence="6">
    <location>
        <begin position="839"/>
        <end position="853"/>
    </location>
</feature>
<dbReference type="Gene3D" id="3.40.50.1010">
    <property type="entry name" value="5'-nuclease"/>
    <property type="match status" value="1"/>
</dbReference>
<dbReference type="GO" id="GO:0042162">
    <property type="term" value="F:telomeric DNA binding"/>
    <property type="evidence" value="ECO:0007669"/>
    <property type="project" value="TreeGrafter"/>
</dbReference>
<dbReference type="GO" id="GO:0070034">
    <property type="term" value="F:telomerase RNA binding"/>
    <property type="evidence" value="ECO:0007669"/>
    <property type="project" value="TreeGrafter"/>
</dbReference>
<dbReference type="EnsemblMetazoa" id="AATE008903-RA">
    <property type="protein sequence ID" value="AATE008903-PA.1"/>
    <property type="gene ID" value="AATE008903"/>
</dbReference>
<dbReference type="Gene3D" id="1.25.40.10">
    <property type="entry name" value="Tetratricopeptide repeat domain"/>
    <property type="match status" value="1"/>
</dbReference>
<evidence type="ECO:0000259" key="9">
    <source>
        <dbReference type="Pfam" id="PF13638"/>
    </source>
</evidence>
<evidence type="ECO:0000256" key="6">
    <source>
        <dbReference type="SAM" id="MobiDB-lite"/>
    </source>
</evidence>